<dbReference type="InterPro" id="IPR015943">
    <property type="entry name" value="WD40/YVTN_repeat-like_dom_sf"/>
</dbReference>
<proteinExistence type="inferred from homology"/>
<sequence length="1354" mass="151940">MKNLAVLNRGYLNPQAFTHPDVTLSPYSTFDAVTDSITYVFTDPEENSHVEVQQFLKNGTVNVLASFPLEAYAVDGSLNELVSFAHFVDVYQLVLVFSNGDIVTATYDASYDSDSTVVSIIGSIDAGVLAAGWSPDEETLTLLTKDHKLTLLSRLFEPISEIVISSADLLNFHNTNKHVSVGWGKKETQFQGKGARALEREKEALKHAGADEEIANAMRDPTLGKVERGCVSPYDLARHKVSWRGDGEFFAISIIEEILNKISEAVEVDSRRVTRVYTRDGELVSISEPVNNLEGYLAWKPQGALLASVQRDYDTELEDLELKVVFFEKNGLRHGEFCLRVDPRTTVQNVEWSCDSEILAVQLDGRVQLWTTKNYHWYLKQELRADEPILAFRFHPEKPTQLLLHTISSIQIVDLTAQVTIGPTYKGFDIGTNLVIDGAEIKFTPLALANVPPPIAFRDLEVVHPVTGEMVNATAAASSQSNMKIAAAGVDGGLYVFGPATDLVSWGELIKKGGAPKMVQHMDNAQLFAGLGEMPIRQLAFIGDTHVVLLVDGTESRLAIVDLTAEEVIVLDQVNGSGPNKIVLLKASSDGAMAVYETIDGHVYSLDSHGSIVEVCQFPQLCRDFQAGPLASGMVAFGLTVNGKLFANDACISSSVTSIMVSDSFLMVTTAQHQLRFVHLDASVFQPIDESTPAEGTRDEDERVRMIERGSILVNTMPSKSRVVLEAPRGNLETIHPRIMILSEVRQHIKDTEYYKAFMLCRTHRIDLDILHDYDPKLWADNMPKFVAELGKVEYLDLFVSCLHEEDVCKTKYKETLGSDEMVQQFTQLQVTEKPESKINKICEQMVTLLTQPAYYSKYLQTVITMFACQSPPNLAGALALIGAFTDADELEKSVTHLCFLQDVNTLYTVALGLYDVKLALNIAQQSQKDPKEYLPFLQNLHVQTPLRMRVMIDTHLKNFAQGLRHLHEMEQESSNKGLQESSNESLQENSNKGLVLEINQYIVEYDLYQLALDLYRYDAPRSDHILALYAVHLKAQQFFDEAGMTFEVLENHLQALECYILAKKWKEALTIAQIDKASLTEVADRLVIALTEDQQYSAAADIELKFLHNLENALKLYCKNYHFDEAILLCVTHDKPGLLESVIDPQLGEGFGVIAELLADCKQQTESQLRRLRELRLKKQENPYEFYGNPEQNDLDTPDNVSVAASETSTTPSFFTRYTGKTAGTAKTGASRKSTKNRKREERKRAKGRKGTIYEEEYLIKSVGRLLERLHATIPEAVRLIEGLVRRLMKQQAHQIQHNFVEIMAFLKENIVEIHNISERDRERVNDEGEVYLIPEIPVPEIQEFPRKQTLDF</sequence>
<feature type="region of interest" description="Disordered" evidence="7">
    <location>
        <begin position="1215"/>
        <end position="1249"/>
    </location>
</feature>
<evidence type="ECO:0000259" key="10">
    <source>
        <dbReference type="Pfam" id="PF23878"/>
    </source>
</evidence>
<dbReference type="InterPro" id="IPR056166">
    <property type="entry name" value="TPR_ELP1"/>
</dbReference>
<dbReference type="GO" id="GO:0002926">
    <property type="term" value="P:tRNA wobble base 5-methoxycarbonylmethyl-2-thiouridinylation"/>
    <property type="evidence" value="ECO:0007669"/>
    <property type="project" value="TreeGrafter"/>
</dbReference>
<dbReference type="InterPro" id="IPR036322">
    <property type="entry name" value="WD40_repeat_dom_sf"/>
</dbReference>
<feature type="domain" description="ELP1 first N-terminal beta-propeller" evidence="8">
    <location>
        <begin position="1"/>
        <end position="397"/>
    </location>
</feature>
<evidence type="ECO:0000256" key="7">
    <source>
        <dbReference type="SAM" id="MobiDB-lite"/>
    </source>
</evidence>
<dbReference type="Pfam" id="PF23797">
    <property type="entry name" value="Beta-prop_ELP1_2nd"/>
    <property type="match status" value="1"/>
</dbReference>
<dbReference type="OrthoDB" id="40048at2759"/>
<dbReference type="GO" id="GO:0042802">
    <property type="term" value="F:identical protein binding"/>
    <property type="evidence" value="ECO:0007669"/>
    <property type="project" value="EnsemblFungi"/>
</dbReference>
<dbReference type="Proteomes" id="UP000094336">
    <property type="component" value="Unassembled WGS sequence"/>
</dbReference>
<evidence type="ECO:0000313" key="14">
    <source>
        <dbReference type="Proteomes" id="UP000094336"/>
    </source>
</evidence>
<evidence type="ECO:0000259" key="12">
    <source>
        <dbReference type="Pfam" id="PF23936"/>
    </source>
</evidence>
<feature type="compositionally biased region" description="Low complexity" evidence="7">
    <location>
        <begin position="1220"/>
        <end position="1233"/>
    </location>
</feature>
<comment type="function">
    <text evidence="6">Component of the elongator complex which is required for multiple tRNA modifications, including mcm5U (5-methoxycarbonylmethyl uridine), mcm5s2U (5-methoxycarbonylmethyl-2-thiouridine), and ncm5U (5-carbamoylmethyl uridine). The elongator complex catalyzes formation of carboxymethyluridine in the wobble base at position 34 in tRNAs.</text>
</comment>
<dbReference type="GeneID" id="30146995"/>
<dbReference type="Pfam" id="PF23925">
    <property type="entry name" value="A-sol_ELP1"/>
    <property type="match status" value="1"/>
</dbReference>
<dbReference type="STRING" id="984486.A0A1E3QPR2"/>
<accession>A0A1E3QPR2</accession>
<evidence type="ECO:0000256" key="4">
    <source>
        <dbReference type="ARBA" id="ARBA00022694"/>
    </source>
</evidence>
<name>A0A1E3QPR2_9ASCO</name>
<dbReference type="Pfam" id="PF23878">
    <property type="entry name" value="TPR_ELP1"/>
    <property type="match status" value="1"/>
</dbReference>
<dbReference type="EMBL" id="KV454433">
    <property type="protein sequence ID" value="ODQ78957.1"/>
    <property type="molecule type" value="Genomic_DNA"/>
</dbReference>
<dbReference type="Pfam" id="PF04762">
    <property type="entry name" value="Beta-prop_ELP1_1st"/>
    <property type="match status" value="1"/>
</dbReference>
<evidence type="ECO:0000256" key="1">
    <source>
        <dbReference type="ARBA" id="ARBA00005043"/>
    </source>
</evidence>
<keyword evidence="14" id="KW-1185">Reference proteome</keyword>
<keyword evidence="3 6" id="KW-0963">Cytoplasm</keyword>
<dbReference type="RefSeq" id="XP_018984285.1">
    <property type="nucleotide sequence ID" value="XM_019129142.1"/>
</dbReference>
<dbReference type="GO" id="GO:0033588">
    <property type="term" value="C:elongator holoenzyme complex"/>
    <property type="evidence" value="ECO:0007669"/>
    <property type="project" value="EnsemblFungi"/>
</dbReference>
<dbReference type="InterPro" id="IPR006849">
    <property type="entry name" value="Elp1"/>
</dbReference>
<dbReference type="PANTHER" id="PTHR12747">
    <property type="entry name" value="ELONGATOR COMPLEX PROTEIN 1"/>
    <property type="match status" value="1"/>
</dbReference>
<dbReference type="GO" id="GO:0005634">
    <property type="term" value="C:nucleus"/>
    <property type="evidence" value="ECO:0007669"/>
    <property type="project" value="UniProtKB-SubCell"/>
</dbReference>
<dbReference type="PANTHER" id="PTHR12747:SF0">
    <property type="entry name" value="ELONGATOR COMPLEX PROTEIN 1"/>
    <property type="match status" value="1"/>
</dbReference>
<dbReference type="UniPathway" id="UPA00988"/>
<dbReference type="InterPro" id="IPR056164">
    <property type="entry name" value="Beta-prop_ELP1_1st"/>
</dbReference>
<dbReference type="GO" id="GO:0006357">
    <property type="term" value="P:regulation of transcription by RNA polymerase II"/>
    <property type="evidence" value="ECO:0007669"/>
    <property type="project" value="EnsemblFungi"/>
</dbReference>
<gene>
    <name evidence="13" type="ORF">BABINDRAFT_162043</name>
</gene>
<evidence type="ECO:0000313" key="13">
    <source>
        <dbReference type="EMBL" id="ODQ78957.1"/>
    </source>
</evidence>
<dbReference type="GO" id="GO:0000049">
    <property type="term" value="F:tRNA binding"/>
    <property type="evidence" value="ECO:0007669"/>
    <property type="project" value="EnsemblFungi"/>
</dbReference>
<dbReference type="Pfam" id="PF23936">
    <property type="entry name" value="HB_ELP1"/>
    <property type="match status" value="1"/>
</dbReference>
<keyword evidence="6" id="KW-0539">Nucleus</keyword>
<feature type="domain" description="ELP1 N-terminal second beta-propeller" evidence="9">
    <location>
        <begin position="435"/>
        <end position="714"/>
    </location>
</feature>
<dbReference type="Gene3D" id="2.130.10.10">
    <property type="entry name" value="YVTN repeat-like/Quinoprotein amine dehydrogenase"/>
    <property type="match status" value="1"/>
</dbReference>
<feature type="domain" description="ELP1 TPR" evidence="10">
    <location>
        <begin position="1001"/>
        <end position="1127"/>
    </location>
</feature>
<dbReference type="PIRSF" id="PIRSF017233">
    <property type="entry name" value="IKAP"/>
    <property type="match status" value="1"/>
</dbReference>
<protein>
    <recommendedName>
        <fullName evidence="5 6">Elongator complex protein 1</fullName>
    </recommendedName>
</protein>
<evidence type="ECO:0000256" key="2">
    <source>
        <dbReference type="ARBA" id="ARBA00006086"/>
    </source>
</evidence>
<keyword evidence="4" id="KW-0819">tRNA processing</keyword>
<dbReference type="InterPro" id="IPR056167">
    <property type="entry name" value="A-sol_ELP1"/>
</dbReference>
<comment type="similarity">
    <text evidence="2 6">Belongs to the ELP1/IKA1 family.</text>
</comment>
<dbReference type="SUPFAM" id="SSF50978">
    <property type="entry name" value="WD40 repeat-like"/>
    <property type="match status" value="1"/>
</dbReference>
<evidence type="ECO:0000259" key="8">
    <source>
        <dbReference type="Pfam" id="PF04762"/>
    </source>
</evidence>
<comment type="subcellular location">
    <subcellularLocation>
        <location evidence="6">Cytoplasm</location>
    </subcellularLocation>
    <subcellularLocation>
        <location evidence="6">Nucleus</location>
    </subcellularLocation>
</comment>
<dbReference type="InterPro" id="IPR056165">
    <property type="entry name" value="Beta-prop_ELP1_2nd"/>
</dbReference>
<evidence type="ECO:0000256" key="3">
    <source>
        <dbReference type="ARBA" id="ARBA00022490"/>
    </source>
</evidence>
<feature type="domain" description="ELP1 alpha-solenoid" evidence="11">
    <location>
        <begin position="738"/>
        <end position="941"/>
    </location>
</feature>
<evidence type="ECO:0000259" key="9">
    <source>
        <dbReference type="Pfam" id="PF23797"/>
    </source>
</evidence>
<dbReference type="InterPro" id="IPR056169">
    <property type="entry name" value="HB_ELP1"/>
</dbReference>
<feature type="domain" description="ELP1 three-helical bundle" evidence="12">
    <location>
        <begin position="1139"/>
        <end position="1315"/>
    </location>
</feature>
<dbReference type="GO" id="GO:0005829">
    <property type="term" value="C:cytosol"/>
    <property type="evidence" value="ECO:0007669"/>
    <property type="project" value="TreeGrafter"/>
</dbReference>
<evidence type="ECO:0000259" key="11">
    <source>
        <dbReference type="Pfam" id="PF23925"/>
    </source>
</evidence>
<organism evidence="13 14">
    <name type="scientific">Babjeviella inositovora NRRL Y-12698</name>
    <dbReference type="NCBI Taxonomy" id="984486"/>
    <lineage>
        <taxon>Eukaryota</taxon>
        <taxon>Fungi</taxon>
        <taxon>Dikarya</taxon>
        <taxon>Ascomycota</taxon>
        <taxon>Saccharomycotina</taxon>
        <taxon>Pichiomycetes</taxon>
        <taxon>Serinales incertae sedis</taxon>
        <taxon>Babjeviella</taxon>
    </lineage>
</organism>
<comment type="pathway">
    <text evidence="1">tRNA modification; 5-methoxycarbonylmethyl-2-thiouridine-tRNA biosynthesis.</text>
</comment>
<evidence type="ECO:0000256" key="5">
    <source>
        <dbReference type="ARBA" id="ARBA00029535"/>
    </source>
</evidence>
<reference evidence="14" key="1">
    <citation type="submission" date="2016-05" db="EMBL/GenBank/DDBJ databases">
        <title>Comparative genomics of biotechnologically important yeasts.</title>
        <authorList>
            <consortium name="DOE Joint Genome Institute"/>
            <person name="Riley R."/>
            <person name="Haridas S."/>
            <person name="Wolfe K.H."/>
            <person name="Lopes M.R."/>
            <person name="Hittinger C.T."/>
            <person name="Goker M."/>
            <person name="Salamov A."/>
            <person name="Wisecaver J."/>
            <person name="Long T.M."/>
            <person name="Aerts A.L."/>
            <person name="Barry K."/>
            <person name="Choi C."/>
            <person name="Clum A."/>
            <person name="Coughlan A.Y."/>
            <person name="Deshpande S."/>
            <person name="Douglass A.P."/>
            <person name="Hanson S.J."/>
            <person name="Klenk H.-P."/>
            <person name="Labutti K."/>
            <person name="Lapidus A."/>
            <person name="Lindquist E."/>
            <person name="Lipzen A."/>
            <person name="Meier-Kolthoff J.P."/>
            <person name="Ohm R.A."/>
            <person name="Otillar R.P."/>
            <person name="Pangilinan J."/>
            <person name="Peng Y."/>
            <person name="Rokas A."/>
            <person name="Rosa C.A."/>
            <person name="Scheuner C."/>
            <person name="Sibirny A.A."/>
            <person name="Slot J.C."/>
            <person name="Stielow J.B."/>
            <person name="Sun H."/>
            <person name="Kurtzman C.P."/>
            <person name="Blackwell M."/>
            <person name="Grigoriev I.V."/>
            <person name="Jeffries T.W."/>
        </authorList>
    </citation>
    <scope>NUCLEOTIDE SEQUENCE [LARGE SCALE GENOMIC DNA]</scope>
    <source>
        <strain evidence="14">NRRL Y-12698</strain>
    </source>
</reference>
<evidence type="ECO:0000256" key="6">
    <source>
        <dbReference type="PIRNR" id="PIRNR017233"/>
    </source>
</evidence>